<protein>
    <recommendedName>
        <fullName evidence="3">Bacteriocin-type signal sequence-containing protein</fullName>
    </recommendedName>
</protein>
<accession>A0ABM9PMD0</accession>
<evidence type="ECO:0008006" key="3">
    <source>
        <dbReference type="Google" id="ProtNLM"/>
    </source>
</evidence>
<dbReference type="RefSeq" id="WP_348705512.1">
    <property type="nucleotide sequence ID" value="NZ_CAXIYA010000033.1"/>
</dbReference>
<dbReference type="EMBL" id="CAXJRC010000022">
    <property type="protein sequence ID" value="CAL2106858.1"/>
    <property type="molecule type" value="Genomic_DNA"/>
</dbReference>
<name>A0ABM9PMD0_9FLAO</name>
<organism evidence="1 2">
    <name type="scientific">Tenacibaculum vairaonense</name>
    <dbReference type="NCBI Taxonomy" id="3137860"/>
    <lineage>
        <taxon>Bacteria</taxon>
        <taxon>Pseudomonadati</taxon>
        <taxon>Bacteroidota</taxon>
        <taxon>Flavobacteriia</taxon>
        <taxon>Flavobacteriales</taxon>
        <taxon>Flavobacteriaceae</taxon>
        <taxon>Tenacibaculum</taxon>
    </lineage>
</organism>
<evidence type="ECO:0000313" key="1">
    <source>
        <dbReference type="EMBL" id="CAL2106858.1"/>
    </source>
</evidence>
<keyword evidence="2" id="KW-1185">Reference proteome</keyword>
<gene>
    <name evidence="1" type="ORF">T190115A13A_20138</name>
</gene>
<dbReference type="Proteomes" id="UP001497602">
    <property type="component" value="Unassembled WGS sequence"/>
</dbReference>
<proteinExistence type="predicted"/>
<sequence>MKKLKDLKGMKVLSRKEQNEVNGGFRTYCGGPRKCCVRISTGVEFCDYGYCMGNGQCVWA</sequence>
<evidence type="ECO:0000313" key="2">
    <source>
        <dbReference type="Proteomes" id="UP001497602"/>
    </source>
</evidence>
<comment type="caution">
    <text evidence="1">The sequence shown here is derived from an EMBL/GenBank/DDBJ whole genome shotgun (WGS) entry which is preliminary data.</text>
</comment>
<reference evidence="1 2" key="1">
    <citation type="submission" date="2024-05" db="EMBL/GenBank/DDBJ databases">
        <authorList>
            <person name="Duchaud E."/>
        </authorList>
    </citation>
    <scope>NUCLEOTIDE SEQUENCE [LARGE SCALE GENOMIC DNA]</scope>
    <source>
        <strain evidence="1">Ena-SAMPLE-TAB-13-05-2024-13:56:06:370-140305</strain>
    </source>
</reference>